<reference evidence="2" key="2">
    <citation type="submission" date="2020-09" db="EMBL/GenBank/DDBJ databases">
        <authorList>
            <person name="Sun Q."/>
            <person name="Ohkuma M."/>
        </authorList>
    </citation>
    <scope>NUCLEOTIDE SEQUENCE</scope>
    <source>
        <strain evidence="2">JCM 17820</strain>
    </source>
</reference>
<dbReference type="RefSeq" id="WP_188998418.1">
    <property type="nucleotide sequence ID" value="NZ_BMOU01000004.1"/>
</dbReference>
<evidence type="ECO:0000313" key="2">
    <source>
        <dbReference type="EMBL" id="GGN96966.1"/>
    </source>
</evidence>
<feature type="coiled-coil region" evidence="1">
    <location>
        <begin position="6"/>
        <end position="33"/>
    </location>
</feature>
<dbReference type="AlphaFoldDB" id="A0A830GN19"/>
<sequence>MAEEPLHERMDRYETLAAEAADAERKRDEVANEVGAALADVITEAVEVEGTNVVPLDRSADGHRYRFTARLDRAALVARLTESLPEGFVVSNVNDDGSLGIEWTGDDRTPSKREHGAILKAIVAEATVMDADGFIESVPSRKTVLERAAELGVERSDAADRLSRLATLDIVDIADGRVYPDENFSRY</sequence>
<keyword evidence="1" id="KW-0175">Coiled coil</keyword>
<gene>
    <name evidence="2" type="ORF">GCM10009030_25810</name>
</gene>
<accession>A0A830GN19</accession>
<proteinExistence type="predicted"/>
<reference evidence="2" key="1">
    <citation type="journal article" date="2014" name="Int. J. Syst. Evol. Microbiol.">
        <title>Complete genome sequence of Corynebacterium casei LMG S-19264T (=DSM 44701T), isolated from a smear-ripened cheese.</title>
        <authorList>
            <consortium name="US DOE Joint Genome Institute (JGI-PGF)"/>
            <person name="Walter F."/>
            <person name="Albersmeier A."/>
            <person name="Kalinowski J."/>
            <person name="Ruckert C."/>
        </authorList>
    </citation>
    <scope>NUCLEOTIDE SEQUENCE</scope>
    <source>
        <strain evidence="2">JCM 17820</strain>
    </source>
</reference>
<comment type="caution">
    <text evidence="2">The sequence shown here is derived from an EMBL/GenBank/DDBJ whole genome shotgun (WGS) entry which is preliminary data.</text>
</comment>
<organism evidence="2 3">
    <name type="scientific">Haloarcula pellucida</name>
    <dbReference type="NCBI Taxonomy" id="1427151"/>
    <lineage>
        <taxon>Archaea</taxon>
        <taxon>Methanobacteriati</taxon>
        <taxon>Methanobacteriota</taxon>
        <taxon>Stenosarchaea group</taxon>
        <taxon>Halobacteria</taxon>
        <taxon>Halobacteriales</taxon>
        <taxon>Haloarculaceae</taxon>
        <taxon>Haloarcula</taxon>
    </lineage>
</organism>
<protein>
    <submittedName>
        <fullName evidence="2">Uncharacterized protein</fullName>
    </submittedName>
</protein>
<dbReference type="EMBL" id="BMOU01000004">
    <property type="protein sequence ID" value="GGN96966.1"/>
    <property type="molecule type" value="Genomic_DNA"/>
</dbReference>
<evidence type="ECO:0000256" key="1">
    <source>
        <dbReference type="SAM" id="Coils"/>
    </source>
</evidence>
<dbReference type="Proteomes" id="UP000605784">
    <property type="component" value="Unassembled WGS sequence"/>
</dbReference>
<keyword evidence="3" id="KW-1185">Reference proteome</keyword>
<evidence type="ECO:0000313" key="3">
    <source>
        <dbReference type="Proteomes" id="UP000605784"/>
    </source>
</evidence>
<name>A0A830GN19_9EURY</name>